<feature type="domain" description="Phosphatidic acid phosphatase type 2/haloperoxidase" evidence="2">
    <location>
        <begin position="89"/>
        <end position="201"/>
    </location>
</feature>
<dbReference type="Proteomes" id="UP000824093">
    <property type="component" value="Unassembled WGS sequence"/>
</dbReference>
<gene>
    <name evidence="3" type="ORF">IAB70_03720</name>
</gene>
<accession>A0A9D1M173</accession>
<feature type="transmembrane region" description="Helical" evidence="1">
    <location>
        <begin position="186"/>
        <end position="204"/>
    </location>
</feature>
<feature type="transmembrane region" description="Helical" evidence="1">
    <location>
        <begin position="130"/>
        <end position="148"/>
    </location>
</feature>
<comment type="caution">
    <text evidence="3">The sequence shown here is derived from an EMBL/GenBank/DDBJ whole genome shotgun (WGS) entry which is preliminary data.</text>
</comment>
<feature type="transmembrane region" description="Helical" evidence="1">
    <location>
        <begin position="160"/>
        <end position="180"/>
    </location>
</feature>
<feature type="transmembrane region" description="Helical" evidence="1">
    <location>
        <begin position="92"/>
        <end position="110"/>
    </location>
</feature>
<dbReference type="EMBL" id="DVNH01000025">
    <property type="protein sequence ID" value="HIU51714.1"/>
    <property type="molecule type" value="Genomic_DNA"/>
</dbReference>
<dbReference type="CDD" id="cd03392">
    <property type="entry name" value="PAP2_like_2"/>
    <property type="match status" value="1"/>
</dbReference>
<dbReference type="AlphaFoldDB" id="A0A9D1M173"/>
<keyword evidence="1" id="KW-0812">Transmembrane</keyword>
<dbReference type="InterPro" id="IPR036938">
    <property type="entry name" value="PAP2/HPO_sf"/>
</dbReference>
<name>A0A9D1M173_9FIRM</name>
<keyword evidence="1" id="KW-1133">Transmembrane helix</keyword>
<evidence type="ECO:0000259" key="2">
    <source>
        <dbReference type="SMART" id="SM00014"/>
    </source>
</evidence>
<organism evidence="3 4">
    <name type="scientific">Candidatus Merdicola faecigallinarum</name>
    <dbReference type="NCBI Taxonomy" id="2840862"/>
    <lineage>
        <taxon>Bacteria</taxon>
        <taxon>Bacillati</taxon>
        <taxon>Bacillota</taxon>
        <taxon>Clostridia</taxon>
        <taxon>Candidatus Merdicola</taxon>
    </lineage>
</organism>
<reference evidence="3" key="2">
    <citation type="journal article" date="2021" name="PeerJ">
        <title>Extensive microbial diversity within the chicken gut microbiome revealed by metagenomics and culture.</title>
        <authorList>
            <person name="Gilroy R."/>
            <person name="Ravi A."/>
            <person name="Getino M."/>
            <person name="Pursley I."/>
            <person name="Horton D.L."/>
            <person name="Alikhan N.F."/>
            <person name="Baker D."/>
            <person name="Gharbi K."/>
            <person name="Hall N."/>
            <person name="Watson M."/>
            <person name="Adriaenssens E.M."/>
            <person name="Foster-Nyarko E."/>
            <person name="Jarju S."/>
            <person name="Secka A."/>
            <person name="Antonio M."/>
            <person name="Oren A."/>
            <person name="Chaudhuri R.R."/>
            <person name="La Ragione R."/>
            <person name="Hildebrand F."/>
            <person name="Pallen M.J."/>
        </authorList>
    </citation>
    <scope>NUCLEOTIDE SEQUENCE</scope>
    <source>
        <strain evidence="3">CHK195-15760</strain>
    </source>
</reference>
<dbReference type="Pfam" id="PF01569">
    <property type="entry name" value="PAP2"/>
    <property type="match status" value="1"/>
</dbReference>
<evidence type="ECO:0000313" key="4">
    <source>
        <dbReference type="Proteomes" id="UP000824093"/>
    </source>
</evidence>
<feature type="transmembrane region" description="Helical" evidence="1">
    <location>
        <begin position="58"/>
        <end position="83"/>
    </location>
</feature>
<dbReference type="InterPro" id="IPR000326">
    <property type="entry name" value="PAP2/HPO"/>
</dbReference>
<evidence type="ECO:0000256" key="1">
    <source>
        <dbReference type="SAM" id="Phobius"/>
    </source>
</evidence>
<dbReference type="PANTHER" id="PTHR14969">
    <property type="entry name" value="SPHINGOSINE-1-PHOSPHATE PHOSPHOHYDROLASE"/>
    <property type="match status" value="1"/>
</dbReference>
<dbReference type="SUPFAM" id="SSF48317">
    <property type="entry name" value="Acid phosphatase/Vanadium-dependent haloperoxidase"/>
    <property type="match status" value="1"/>
</dbReference>
<dbReference type="SMART" id="SM00014">
    <property type="entry name" value="acidPPc"/>
    <property type="match status" value="1"/>
</dbReference>
<dbReference type="PANTHER" id="PTHR14969:SF13">
    <property type="entry name" value="AT30094P"/>
    <property type="match status" value="1"/>
</dbReference>
<keyword evidence="1" id="KW-0472">Membrane</keyword>
<feature type="transmembrane region" description="Helical" evidence="1">
    <location>
        <begin position="12"/>
        <end position="29"/>
    </location>
</feature>
<reference evidence="3" key="1">
    <citation type="submission" date="2020-10" db="EMBL/GenBank/DDBJ databases">
        <authorList>
            <person name="Gilroy R."/>
        </authorList>
    </citation>
    <scope>NUCLEOTIDE SEQUENCE</scope>
    <source>
        <strain evidence="3">CHK195-15760</strain>
    </source>
</reference>
<dbReference type="Gene3D" id="1.20.144.10">
    <property type="entry name" value="Phosphatidic acid phosphatase type 2/haloperoxidase"/>
    <property type="match status" value="2"/>
</dbReference>
<sequence length="213" mass="24595">MSEKQKKRLIRIIKWIILLGTLMVFAKITEDIFANEIFLFDEVIYQNISYFMNNIATVFFKIVTNLGSAITIGAVCVGSILFLKNKNYSKYIILNTILITVFNQVLKNIIQRPRPTEHRIINEIGYSFPSGHSMVSMAFYGFIIYLVYKNVENKKIKYIVCTILTVLILFIGISRIYLGVHYASDVIGGFCFSIAYLIAYTNLIRNRVTQRKE</sequence>
<protein>
    <submittedName>
        <fullName evidence="3">Phosphatase PAP2 family protein</fullName>
    </submittedName>
</protein>
<evidence type="ECO:0000313" key="3">
    <source>
        <dbReference type="EMBL" id="HIU51714.1"/>
    </source>
</evidence>
<proteinExistence type="predicted"/>